<sequence length="138" mass="15998">MILENKNKAICVVPNDIPDPPNPQLTEEQRMEKHGTDYRKKMELIIVPKHMNRFRIVTVPVWYQFGIGIWDSLLTPTTILYQSHKRQLTLVSNSHEWPLKAQQHSGLQPRHSTRMAGVINGRQTMDHSPNSALLVEQR</sequence>
<gene>
    <name evidence="1" type="ORF">OSB04_003075</name>
</gene>
<protein>
    <submittedName>
        <fullName evidence="1">Uncharacterized protein</fullName>
    </submittedName>
</protein>
<accession>A0AA38WV35</accession>
<dbReference type="AlphaFoldDB" id="A0AA38WV35"/>
<evidence type="ECO:0000313" key="1">
    <source>
        <dbReference type="EMBL" id="KAJ9567109.1"/>
    </source>
</evidence>
<keyword evidence="2" id="KW-1185">Reference proteome</keyword>
<dbReference type="EMBL" id="JARYMX010000001">
    <property type="protein sequence ID" value="KAJ9567109.1"/>
    <property type="molecule type" value="Genomic_DNA"/>
</dbReference>
<reference evidence="1" key="1">
    <citation type="submission" date="2023-03" db="EMBL/GenBank/DDBJ databases">
        <title>Chromosome-scale reference genome and RAD-based genetic map of yellow starthistle (Centaurea solstitialis) reveal putative structural variation and QTLs associated with invader traits.</title>
        <authorList>
            <person name="Reatini B."/>
            <person name="Cang F.A."/>
            <person name="Jiang Q."/>
            <person name="Mckibben M.T.W."/>
            <person name="Barker M.S."/>
            <person name="Rieseberg L.H."/>
            <person name="Dlugosch K.M."/>
        </authorList>
    </citation>
    <scope>NUCLEOTIDE SEQUENCE</scope>
    <source>
        <strain evidence="1">CAN-66</strain>
        <tissue evidence="1">Leaf</tissue>
    </source>
</reference>
<evidence type="ECO:0000313" key="2">
    <source>
        <dbReference type="Proteomes" id="UP001172457"/>
    </source>
</evidence>
<name>A0AA38WV35_9ASTR</name>
<dbReference type="Proteomes" id="UP001172457">
    <property type="component" value="Chromosome 1"/>
</dbReference>
<comment type="caution">
    <text evidence="1">The sequence shown here is derived from an EMBL/GenBank/DDBJ whole genome shotgun (WGS) entry which is preliminary data.</text>
</comment>
<organism evidence="1 2">
    <name type="scientific">Centaurea solstitialis</name>
    <name type="common">yellow star-thistle</name>
    <dbReference type="NCBI Taxonomy" id="347529"/>
    <lineage>
        <taxon>Eukaryota</taxon>
        <taxon>Viridiplantae</taxon>
        <taxon>Streptophyta</taxon>
        <taxon>Embryophyta</taxon>
        <taxon>Tracheophyta</taxon>
        <taxon>Spermatophyta</taxon>
        <taxon>Magnoliopsida</taxon>
        <taxon>eudicotyledons</taxon>
        <taxon>Gunneridae</taxon>
        <taxon>Pentapetalae</taxon>
        <taxon>asterids</taxon>
        <taxon>campanulids</taxon>
        <taxon>Asterales</taxon>
        <taxon>Asteraceae</taxon>
        <taxon>Carduoideae</taxon>
        <taxon>Cardueae</taxon>
        <taxon>Centaureinae</taxon>
        <taxon>Centaurea</taxon>
    </lineage>
</organism>
<proteinExistence type="predicted"/>